<comment type="caution">
    <text evidence="1">The sequence shown here is derived from an EMBL/GenBank/DDBJ whole genome shotgun (WGS) entry which is preliminary data.</text>
</comment>
<accession>A0ACB9CYS5</accession>
<dbReference type="EMBL" id="CM042013">
    <property type="protein sequence ID" value="KAI3739411.1"/>
    <property type="molecule type" value="Genomic_DNA"/>
</dbReference>
<dbReference type="Proteomes" id="UP001055811">
    <property type="component" value="Linkage Group LG05"/>
</dbReference>
<keyword evidence="2" id="KW-1185">Reference proteome</keyword>
<reference evidence="1 2" key="2">
    <citation type="journal article" date="2022" name="Mol. Ecol. Resour.">
        <title>The genomes of chicory, endive, great burdock and yacon provide insights into Asteraceae paleo-polyploidization history and plant inulin production.</title>
        <authorList>
            <person name="Fan W."/>
            <person name="Wang S."/>
            <person name="Wang H."/>
            <person name="Wang A."/>
            <person name="Jiang F."/>
            <person name="Liu H."/>
            <person name="Zhao H."/>
            <person name="Xu D."/>
            <person name="Zhang Y."/>
        </authorList>
    </citation>
    <scope>NUCLEOTIDE SEQUENCE [LARGE SCALE GENOMIC DNA]</scope>
    <source>
        <strain evidence="2">cv. Punajuju</strain>
        <tissue evidence="1">Leaves</tissue>
    </source>
</reference>
<evidence type="ECO:0000313" key="2">
    <source>
        <dbReference type="Proteomes" id="UP001055811"/>
    </source>
</evidence>
<evidence type="ECO:0000313" key="1">
    <source>
        <dbReference type="EMBL" id="KAI3739411.1"/>
    </source>
</evidence>
<organism evidence="1 2">
    <name type="scientific">Cichorium intybus</name>
    <name type="common">Chicory</name>
    <dbReference type="NCBI Taxonomy" id="13427"/>
    <lineage>
        <taxon>Eukaryota</taxon>
        <taxon>Viridiplantae</taxon>
        <taxon>Streptophyta</taxon>
        <taxon>Embryophyta</taxon>
        <taxon>Tracheophyta</taxon>
        <taxon>Spermatophyta</taxon>
        <taxon>Magnoliopsida</taxon>
        <taxon>eudicotyledons</taxon>
        <taxon>Gunneridae</taxon>
        <taxon>Pentapetalae</taxon>
        <taxon>asterids</taxon>
        <taxon>campanulids</taxon>
        <taxon>Asterales</taxon>
        <taxon>Asteraceae</taxon>
        <taxon>Cichorioideae</taxon>
        <taxon>Cichorieae</taxon>
        <taxon>Cichoriinae</taxon>
        <taxon>Cichorium</taxon>
    </lineage>
</organism>
<reference evidence="2" key="1">
    <citation type="journal article" date="2022" name="Mol. Ecol. Resour.">
        <title>The genomes of chicory, endive, great burdock and yacon provide insights into Asteraceae palaeo-polyploidization history and plant inulin production.</title>
        <authorList>
            <person name="Fan W."/>
            <person name="Wang S."/>
            <person name="Wang H."/>
            <person name="Wang A."/>
            <person name="Jiang F."/>
            <person name="Liu H."/>
            <person name="Zhao H."/>
            <person name="Xu D."/>
            <person name="Zhang Y."/>
        </authorList>
    </citation>
    <scope>NUCLEOTIDE SEQUENCE [LARGE SCALE GENOMIC DNA]</scope>
    <source>
        <strain evidence="2">cv. Punajuju</strain>
    </source>
</reference>
<name>A0ACB9CYS5_CICIN</name>
<gene>
    <name evidence="1" type="ORF">L2E82_29815</name>
</gene>
<protein>
    <submittedName>
        <fullName evidence="1">Uncharacterized protein</fullName>
    </submittedName>
</protein>
<sequence length="71" mass="7983">MCGFLLSSSSTTTIRGLVAATTILLELGVFTLSRFNDLPARREVRWMEVRSGKLLNLDNEDNEQMNIQPVL</sequence>
<proteinExistence type="predicted"/>